<dbReference type="GO" id="GO:0008608">
    <property type="term" value="P:attachment of spindle microtubules to kinetochore"/>
    <property type="evidence" value="ECO:0007669"/>
    <property type="project" value="InterPro"/>
</dbReference>
<dbReference type="GO" id="GO:0072686">
    <property type="term" value="C:mitotic spindle"/>
    <property type="evidence" value="ECO:0007669"/>
    <property type="project" value="InterPro"/>
</dbReference>
<evidence type="ECO:0000256" key="14">
    <source>
        <dbReference type="ARBA" id="ARBA00023306"/>
    </source>
</evidence>
<dbReference type="GO" id="GO:0042729">
    <property type="term" value="C:DASH complex"/>
    <property type="evidence" value="ECO:0007669"/>
    <property type="project" value="InterPro"/>
</dbReference>
<evidence type="ECO:0000313" key="17">
    <source>
        <dbReference type="EMBL" id="CAG8486001.1"/>
    </source>
</evidence>
<keyword evidence="7" id="KW-0963">Cytoplasm</keyword>
<feature type="compositionally biased region" description="Polar residues" evidence="16">
    <location>
        <begin position="142"/>
        <end position="156"/>
    </location>
</feature>
<dbReference type="GO" id="GO:0051301">
    <property type="term" value="P:cell division"/>
    <property type="evidence" value="ECO:0007669"/>
    <property type="project" value="UniProtKB-KW"/>
</dbReference>
<sequence length="473" mass="52395">MAFSSVDELTARLEKLDQNITLTLQEIDNNFSTCQHAVTTKILPQISRFAEISEDIWENSKLWWSFLESLDLSSSNDSTSPVSMEYINSKKKLFETTPDSVTNKSSEDPIVFKKSNISLKLESKNSIESIINSNKRKFVDDNNPSTSEDSRTTSTPTFPPILNSYNSITSTPLPNPPQYAHRAMQSLNWGDNISHTTASTSISLPTLPPSDNRKPQPTTLIERVMQRQNIVNKTPLKPTKEVGENVNRTATPRPGSVFPPSATGTDSDFDFTDFSPPVTIQFSMAPSKILKTPAKQAAKIIVDDLLSMMSPIPSTPINTNKNDLKSLNTFSSVFNSENGHDLYQKYHISSSLNAKKTDQPVSIEENANATSKCTSSQDNPPTSRLIDAFASTMNTQKIMGSENSFTTTENPFNILENKEEIDLKDDNDDDALGDDDTTLSHNMRDLSLDDDEGESEDEVFDSPCPSGPVIKKN</sequence>
<dbReference type="Pfam" id="PF08655">
    <property type="entry name" value="DASH_Ask1"/>
    <property type="match status" value="1"/>
</dbReference>
<dbReference type="OrthoDB" id="5573898at2759"/>
<keyword evidence="6" id="KW-0158">Chromosome</keyword>
<dbReference type="PANTHER" id="PTHR28200">
    <property type="entry name" value="DASH COMPLEX SUBUNIT ASK1"/>
    <property type="match status" value="1"/>
</dbReference>
<evidence type="ECO:0000256" key="12">
    <source>
        <dbReference type="ARBA" id="ARBA00023212"/>
    </source>
</evidence>
<keyword evidence="9" id="KW-0493">Microtubule</keyword>
<reference evidence="17" key="1">
    <citation type="submission" date="2021-06" db="EMBL/GenBank/DDBJ databases">
        <authorList>
            <person name="Kallberg Y."/>
            <person name="Tangrot J."/>
            <person name="Rosling A."/>
        </authorList>
    </citation>
    <scope>NUCLEOTIDE SEQUENCE</scope>
    <source>
        <strain evidence="17">CL551</strain>
    </source>
</reference>
<comment type="similarity">
    <text evidence="4">Belongs to the DASH complex ASK1 family.</text>
</comment>
<evidence type="ECO:0000313" key="18">
    <source>
        <dbReference type="Proteomes" id="UP000789342"/>
    </source>
</evidence>
<gene>
    <name evidence="17" type="ORF">AMORRO_LOCUS2544</name>
</gene>
<evidence type="ECO:0000256" key="13">
    <source>
        <dbReference type="ARBA" id="ARBA00023242"/>
    </source>
</evidence>
<accession>A0A9N8WG02</accession>
<keyword evidence="15" id="KW-0137">Centromere</keyword>
<dbReference type="AlphaFoldDB" id="A0A9N8WG02"/>
<protein>
    <recommendedName>
        <fullName evidence="5">DASH complex subunit ASK1</fullName>
    </recommendedName>
</protein>
<proteinExistence type="inferred from homology"/>
<evidence type="ECO:0000256" key="8">
    <source>
        <dbReference type="ARBA" id="ARBA00022618"/>
    </source>
</evidence>
<evidence type="ECO:0000256" key="11">
    <source>
        <dbReference type="ARBA" id="ARBA00022838"/>
    </source>
</evidence>
<comment type="caution">
    <text evidence="17">The sequence shown here is derived from an EMBL/GenBank/DDBJ whole genome shotgun (WGS) entry which is preliminary data.</text>
</comment>
<comment type="subcellular location">
    <subcellularLocation>
        <location evidence="3">Chromosome</location>
        <location evidence="3">Centromere</location>
        <location evidence="3">Kinetochore</location>
    </subcellularLocation>
    <subcellularLocation>
        <location evidence="2">Cytoplasm</location>
        <location evidence="2">Cytoskeleton</location>
        <location evidence="2">Spindle</location>
    </subcellularLocation>
    <subcellularLocation>
        <location evidence="1">Nucleus</location>
    </subcellularLocation>
</comment>
<evidence type="ECO:0000256" key="10">
    <source>
        <dbReference type="ARBA" id="ARBA00022776"/>
    </source>
</evidence>
<feature type="region of interest" description="Disordered" evidence="16">
    <location>
        <begin position="422"/>
        <end position="473"/>
    </location>
</feature>
<dbReference type="EMBL" id="CAJVPV010001087">
    <property type="protein sequence ID" value="CAG8486001.1"/>
    <property type="molecule type" value="Genomic_DNA"/>
</dbReference>
<keyword evidence="13" id="KW-0539">Nucleus</keyword>
<keyword evidence="8" id="KW-0132">Cell division</keyword>
<keyword evidence="14" id="KW-0131">Cell cycle</keyword>
<evidence type="ECO:0000256" key="3">
    <source>
        <dbReference type="ARBA" id="ARBA00004629"/>
    </source>
</evidence>
<keyword evidence="12" id="KW-0206">Cytoskeleton</keyword>
<keyword evidence="10" id="KW-0498">Mitosis</keyword>
<evidence type="ECO:0000256" key="5">
    <source>
        <dbReference type="ARBA" id="ARBA00014520"/>
    </source>
</evidence>
<dbReference type="PANTHER" id="PTHR28200:SF1">
    <property type="entry name" value="DASH COMPLEX SUBUNIT ASK1"/>
    <property type="match status" value="1"/>
</dbReference>
<keyword evidence="18" id="KW-1185">Reference proteome</keyword>
<dbReference type="GO" id="GO:0044732">
    <property type="term" value="C:mitotic spindle pole body"/>
    <property type="evidence" value="ECO:0007669"/>
    <property type="project" value="TreeGrafter"/>
</dbReference>
<keyword evidence="11" id="KW-0995">Kinetochore</keyword>
<name>A0A9N8WG02_9GLOM</name>
<dbReference type="GO" id="GO:0005874">
    <property type="term" value="C:microtubule"/>
    <property type="evidence" value="ECO:0007669"/>
    <property type="project" value="UniProtKB-KW"/>
</dbReference>
<organism evidence="17 18">
    <name type="scientific">Acaulospora morrowiae</name>
    <dbReference type="NCBI Taxonomy" id="94023"/>
    <lineage>
        <taxon>Eukaryota</taxon>
        <taxon>Fungi</taxon>
        <taxon>Fungi incertae sedis</taxon>
        <taxon>Mucoromycota</taxon>
        <taxon>Glomeromycotina</taxon>
        <taxon>Glomeromycetes</taxon>
        <taxon>Diversisporales</taxon>
        <taxon>Acaulosporaceae</taxon>
        <taxon>Acaulospora</taxon>
    </lineage>
</organism>
<evidence type="ECO:0000256" key="6">
    <source>
        <dbReference type="ARBA" id="ARBA00022454"/>
    </source>
</evidence>
<evidence type="ECO:0000256" key="9">
    <source>
        <dbReference type="ARBA" id="ARBA00022701"/>
    </source>
</evidence>
<evidence type="ECO:0000256" key="7">
    <source>
        <dbReference type="ARBA" id="ARBA00022490"/>
    </source>
</evidence>
<dbReference type="InterPro" id="IPR013964">
    <property type="entry name" value="DASH_Ask1"/>
</dbReference>
<dbReference type="Proteomes" id="UP000789342">
    <property type="component" value="Unassembled WGS sequence"/>
</dbReference>
<evidence type="ECO:0000256" key="1">
    <source>
        <dbReference type="ARBA" id="ARBA00004123"/>
    </source>
</evidence>
<evidence type="ECO:0000256" key="15">
    <source>
        <dbReference type="ARBA" id="ARBA00023328"/>
    </source>
</evidence>
<evidence type="ECO:0000256" key="2">
    <source>
        <dbReference type="ARBA" id="ARBA00004186"/>
    </source>
</evidence>
<evidence type="ECO:0000256" key="16">
    <source>
        <dbReference type="SAM" id="MobiDB-lite"/>
    </source>
</evidence>
<evidence type="ECO:0000256" key="4">
    <source>
        <dbReference type="ARBA" id="ARBA00010731"/>
    </source>
</evidence>
<feature type="region of interest" description="Disordered" evidence="16">
    <location>
        <begin position="137"/>
        <end position="160"/>
    </location>
</feature>
<feature type="compositionally biased region" description="Acidic residues" evidence="16">
    <location>
        <begin position="422"/>
        <end position="437"/>
    </location>
</feature>
<feature type="compositionally biased region" description="Acidic residues" evidence="16">
    <location>
        <begin position="448"/>
        <end position="460"/>
    </location>
</feature>